<dbReference type="InterPro" id="IPR033468">
    <property type="entry name" value="Metaxin_GST"/>
</dbReference>
<dbReference type="GO" id="GO:0007005">
    <property type="term" value="P:mitochondrion organization"/>
    <property type="evidence" value="ECO:0007669"/>
    <property type="project" value="TreeGrafter"/>
</dbReference>
<comment type="subcellular location">
    <subcellularLocation>
        <location evidence="1">Mitochondrion outer membrane</location>
    </subcellularLocation>
</comment>
<evidence type="ECO:0000313" key="11">
    <source>
        <dbReference type="Proteomes" id="UP000309340"/>
    </source>
</evidence>
<comment type="similarity">
    <text evidence="2">Belongs to the metaxin family.</text>
</comment>
<evidence type="ECO:0000256" key="2">
    <source>
        <dbReference type="ARBA" id="ARBA00009170"/>
    </source>
</evidence>
<sequence length="475" mass="52605">MQASDSSAYFCLRLTAASLGLHVKRLFELSSGLFNSMELFILGPAFGLPSIDAECIATVALLQRLHRKDWSLVPTHDDREGLPLLVSSGRRICGFKNIARHLGAEQQEGDAIALSSFLERGAQTLLDISLYVSFENYSTTRSAFTQILPWHTNYILPSRRRAVARARTEHLGISSIDVDNVHEDMSGRPSGMDGVGKEEAFEVEAQKRASLLLPRKDTLRSLLQKPEHSAVFKLHALADNFFGPLQDMLGEEDFLLGAEMKSVDCLACGYLSLMLYPKLPQDWLASTMRRKYAKLVAYVERMNKKLGLRTNPEAVMSLAQSSPGDESLARRQMTLPWQTPARSGIIDIVAMTTQELVSHIPGLKPSTSVATIRPNTQLFWQRQLPTVLIALAASLGLGVFATFRMGISTWPRGEELHVFGRKRFSDYGHLGAALAGMSVFSQQTQGHAGSRMAQDDREKATIVDVEVDVEPTSMR</sequence>
<evidence type="ECO:0000256" key="6">
    <source>
        <dbReference type="ARBA" id="ARBA00023128"/>
    </source>
</evidence>
<dbReference type="CDD" id="cd03193">
    <property type="entry name" value="GST_C_Metaxin"/>
    <property type="match status" value="1"/>
</dbReference>
<evidence type="ECO:0000256" key="5">
    <source>
        <dbReference type="ARBA" id="ARBA00022927"/>
    </source>
</evidence>
<dbReference type="PANTHER" id="PTHR12289:SF41">
    <property type="entry name" value="FAILED AXON CONNECTIONS-RELATED"/>
    <property type="match status" value="1"/>
</dbReference>
<feature type="domain" description="Metaxin glutathione S-transferase" evidence="9">
    <location>
        <begin position="243"/>
        <end position="302"/>
    </location>
</feature>
<dbReference type="InterPro" id="IPR019564">
    <property type="entry name" value="Sam37/metaxin_N"/>
</dbReference>
<dbReference type="Proteomes" id="UP000309340">
    <property type="component" value="Unassembled WGS sequence"/>
</dbReference>
<organism evidence="10 11">
    <name type="scientific">Friedmanniomyces simplex</name>
    <dbReference type="NCBI Taxonomy" id="329884"/>
    <lineage>
        <taxon>Eukaryota</taxon>
        <taxon>Fungi</taxon>
        <taxon>Dikarya</taxon>
        <taxon>Ascomycota</taxon>
        <taxon>Pezizomycotina</taxon>
        <taxon>Dothideomycetes</taxon>
        <taxon>Dothideomycetidae</taxon>
        <taxon>Mycosphaerellales</taxon>
        <taxon>Teratosphaeriaceae</taxon>
        <taxon>Friedmanniomyces</taxon>
    </lineage>
</organism>
<evidence type="ECO:0000256" key="7">
    <source>
        <dbReference type="ARBA" id="ARBA00023136"/>
    </source>
</evidence>
<gene>
    <name evidence="10" type="ORF">B0A55_04419</name>
</gene>
<name>A0A4U0XL53_9PEZI</name>
<dbReference type="OrthoDB" id="5835136at2759"/>
<proteinExistence type="inferred from homology"/>
<dbReference type="EMBL" id="NAJQ01000173">
    <property type="protein sequence ID" value="TKA76103.1"/>
    <property type="molecule type" value="Genomic_DNA"/>
</dbReference>
<reference evidence="10 11" key="1">
    <citation type="submission" date="2017-03" db="EMBL/GenBank/DDBJ databases">
        <title>Genomes of endolithic fungi from Antarctica.</title>
        <authorList>
            <person name="Coleine C."/>
            <person name="Masonjones S."/>
            <person name="Stajich J.E."/>
        </authorList>
    </citation>
    <scope>NUCLEOTIDE SEQUENCE [LARGE SCALE GENOMIC DNA]</scope>
    <source>
        <strain evidence="10 11">CCFEE 5184</strain>
    </source>
</reference>
<keyword evidence="6" id="KW-0496">Mitochondrion</keyword>
<keyword evidence="5" id="KW-0653">Protein transport</keyword>
<dbReference type="STRING" id="329884.A0A4U0XL53"/>
<evidence type="ECO:0000256" key="3">
    <source>
        <dbReference type="ARBA" id="ARBA00022448"/>
    </source>
</evidence>
<dbReference type="AlphaFoldDB" id="A0A4U0XL53"/>
<dbReference type="InterPro" id="IPR036282">
    <property type="entry name" value="Glutathione-S-Trfase_C_sf"/>
</dbReference>
<dbReference type="GO" id="GO:0001401">
    <property type="term" value="C:SAM complex"/>
    <property type="evidence" value="ECO:0007669"/>
    <property type="project" value="InterPro"/>
</dbReference>
<evidence type="ECO:0008006" key="12">
    <source>
        <dbReference type="Google" id="ProtNLM"/>
    </source>
</evidence>
<protein>
    <recommendedName>
        <fullName evidence="12">Mitochondrial outer membrane transport complex Sam37/metaxin N-terminal domain-containing protein</fullName>
    </recommendedName>
</protein>
<keyword evidence="11" id="KW-1185">Reference proteome</keyword>
<evidence type="ECO:0000259" key="8">
    <source>
        <dbReference type="Pfam" id="PF10568"/>
    </source>
</evidence>
<feature type="domain" description="Mitochondrial outer membrane transport complex Sam37/metaxin N-terminal" evidence="8">
    <location>
        <begin position="55"/>
        <end position="161"/>
    </location>
</feature>
<keyword evidence="4" id="KW-1000">Mitochondrion outer membrane</keyword>
<dbReference type="PANTHER" id="PTHR12289">
    <property type="entry name" value="METAXIN RELATED"/>
    <property type="match status" value="1"/>
</dbReference>
<evidence type="ECO:0000313" key="10">
    <source>
        <dbReference type="EMBL" id="TKA76103.1"/>
    </source>
</evidence>
<accession>A0A4U0XL53</accession>
<evidence type="ECO:0000259" key="9">
    <source>
        <dbReference type="Pfam" id="PF17171"/>
    </source>
</evidence>
<keyword evidence="7" id="KW-0472">Membrane</keyword>
<dbReference type="GO" id="GO:0015031">
    <property type="term" value="P:protein transport"/>
    <property type="evidence" value="ECO:0007669"/>
    <property type="project" value="UniProtKB-KW"/>
</dbReference>
<dbReference type="SUPFAM" id="SSF47616">
    <property type="entry name" value="GST C-terminal domain-like"/>
    <property type="match status" value="1"/>
</dbReference>
<dbReference type="Pfam" id="PF10568">
    <property type="entry name" value="Tom37"/>
    <property type="match status" value="1"/>
</dbReference>
<evidence type="ECO:0000256" key="1">
    <source>
        <dbReference type="ARBA" id="ARBA00004294"/>
    </source>
</evidence>
<dbReference type="InterPro" id="IPR050931">
    <property type="entry name" value="Mito_Protein_Transport_Metaxin"/>
</dbReference>
<dbReference type="Pfam" id="PF17171">
    <property type="entry name" value="GST_C_6"/>
    <property type="match status" value="1"/>
</dbReference>
<evidence type="ECO:0000256" key="4">
    <source>
        <dbReference type="ARBA" id="ARBA00022787"/>
    </source>
</evidence>
<keyword evidence="3" id="KW-0813">Transport</keyword>
<comment type="caution">
    <text evidence="10">The sequence shown here is derived from an EMBL/GenBank/DDBJ whole genome shotgun (WGS) entry which is preliminary data.</text>
</comment>